<name>A0A6P8ZGG0_THRPL</name>
<gene>
    <name evidence="3" type="primary">LOC117638926</name>
</gene>
<evidence type="ECO:0000313" key="2">
    <source>
        <dbReference type="Proteomes" id="UP000515158"/>
    </source>
</evidence>
<evidence type="ECO:0000256" key="1">
    <source>
        <dbReference type="SAM" id="SignalP"/>
    </source>
</evidence>
<dbReference type="KEGG" id="tpal:117638926"/>
<reference evidence="3" key="1">
    <citation type="submission" date="2025-08" db="UniProtKB">
        <authorList>
            <consortium name="RefSeq"/>
        </authorList>
    </citation>
    <scope>IDENTIFICATION</scope>
    <source>
        <tissue evidence="3">Total insect</tissue>
    </source>
</reference>
<dbReference type="AlphaFoldDB" id="A0A6P8ZGG0"/>
<feature type="signal peptide" evidence="1">
    <location>
        <begin position="1"/>
        <end position="18"/>
    </location>
</feature>
<protein>
    <submittedName>
        <fullName evidence="3">Uncharacterized protein LOC117638926 isoform X1</fullName>
    </submittedName>
</protein>
<keyword evidence="2" id="KW-1185">Reference proteome</keyword>
<feature type="chain" id="PRO_5027789734" evidence="1">
    <location>
        <begin position="19"/>
        <end position="206"/>
    </location>
</feature>
<dbReference type="RefSeq" id="XP_034230039.1">
    <property type="nucleotide sequence ID" value="XM_034374148.1"/>
</dbReference>
<organism evidence="3">
    <name type="scientific">Thrips palmi</name>
    <name type="common">Melon thrips</name>
    <dbReference type="NCBI Taxonomy" id="161013"/>
    <lineage>
        <taxon>Eukaryota</taxon>
        <taxon>Metazoa</taxon>
        <taxon>Ecdysozoa</taxon>
        <taxon>Arthropoda</taxon>
        <taxon>Hexapoda</taxon>
        <taxon>Insecta</taxon>
        <taxon>Pterygota</taxon>
        <taxon>Neoptera</taxon>
        <taxon>Paraneoptera</taxon>
        <taxon>Thysanoptera</taxon>
        <taxon>Terebrantia</taxon>
        <taxon>Thripoidea</taxon>
        <taxon>Thripidae</taxon>
        <taxon>Thrips</taxon>
    </lineage>
</organism>
<dbReference type="InParanoid" id="A0A6P8ZGG0"/>
<dbReference type="Proteomes" id="UP000515158">
    <property type="component" value="Unplaced"/>
</dbReference>
<proteinExistence type="predicted"/>
<dbReference type="GeneID" id="117638926"/>
<accession>A0A6P8ZGG0</accession>
<sequence>MGPVALLTLTGLFVGLEAAELTDNRCFQGKNMTWPEDECNSVIIAGFTCFGSSCPYNVLMNVSLPENVSVEMFRVKFDDACDCSCHCNCNRSQLGVFRFPVKSSESGVIHAESLEHQMDGGCYQYLSSTHNISSCCILFPGNDYFGKRPDLNNAVKPDRKEPAARKMIRTSIIGDLLSLLFYFLWCCIIFGKRTPPCPLCPCHSRT</sequence>
<evidence type="ECO:0000313" key="3">
    <source>
        <dbReference type="RefSeq" id="XP_034230039.1"/>
    </source>
</evidence>
<keyword evidence="1" id="KW-0732">Signal</keyword>